<dbReference type="RefSeq" id="WP_345383899.1">
    <property type="nucleotide sequence ID" value="NZ_BAABIC010000026.1"/>
</dbReference>
<dbReference type="Gene3D" id="3.30.70.2390">
    <property type="match status" value="1"/>
</dbReference>
<comment type="caution">
    <text evidence="4">The sequence shown here is derived from an EMBL/GenBank/DDBJ whole genome shotgun (WGS) entry which is preliminary data.</text>
</comment>
<evidence type="ECO:0000256" key="2">
    <source>
        <dbReference type="SAM" id="Phobius"/>
    </source>
</evidence>
<keyword evidence="2" id="KW-1133">Transmembrane helix</keyword>
<keyword evidence="2" id="KW-0472">Membrane</keyword>
<proteinExistence type="predicted"/>
<dbReference type="InterPro" id="IPR027381">
    <property type="entry name" value="LytR/CpsA/Psr_C"/>
</dbReference>
<sequence length="236" mass="22023">MTAPASGPSPLKVGGIALIGVAVIAAVIGLVTLGTGGGGSDDGSGSTAAPPTASVAPATPPGTGTDEVPLPSFSATPTALAPTAAGAPGAPPVGAGGAGGAGGVGGVGGVGGADGSGGAGGAAGAAGAAGAGTYGSGSALAPTLPLRVYNNSTVEGLAARAASDFRNGGWTVTDTTGYPYGVIPTSTVYYRQGTGEQASADRLAQEYGLRVEPRFDGIQDASPGLIVIVTKDYKAK</sequence>
<evidence type="ECO:0000313" key="5">
    <source>
        <dbReference type="Proteomes" id="UP001500325"/>
    </source>
</evidence>
<feature type="region of interest" description="Disordered" evidence="1">
    <location>
        <begin position="37"/>
        <end position="87"/>
    </location>
</feature>
<name>A0ABP8XI17_9PSEU</name>
<feature type="compositionally biased region" description="Low complexity" evidence="1">
    <location>
        <begin position="43"/>
        <end position="65"/>
    </location>
</feature>
<protein>
    <recommendedName>
        <fullName evidence="3">LytR/CpsA/Psr regulator C-terminal domain-containing protein</fullName>
    </recommendedName>
</protein>
<gene>
    <name evidence="4" type="ORF">GCM10023215_57370</name>
</gene>
<evidence type="ECO:0000256" key="1">
    <source>
        <dbReference type="SAM" id="MobiDB-lite"/>
    </source>
</evidence>
<organism evidence="4 5">
    <name type="scientific">Pseudonocardia yuanmonensis</name>
    <dbReference type="NCBI Taxonomy" id="1095914"/>
    <lineage>
        <taxon>Bacteria</taxon>
        <taxon>Bacillati</taxon>
        <taxon>Actinomycetota</taxon>
        <taxon>Actinomycetes</taxon>
        <taxon>Pseudonocardiales</taxon>
        <taxon>Pseudonocardiaceae</taxon>
        <taxon>Pseudonocardia</taxon>
    </lineage>
</organism>
<feature type="compositionally biased region" description="Low complexity" evidence="1">
    <location>
        <begin position="74"/>
        <end position="87"/>
    </location>
</feature>
<keyword evidence="5" id="KW-1185">Reference proteome</keyword>
<feature type="transmembrane region" description="Helical" evidence="2">
    <location>
        <begin position="13"/>
        <end position="33"/>
    </location>
</feature>
<feature type="domain" description="LytR/CpsA/Psr regulator C-terminal" evidence="3">
    <location>
        <begin position="144"/>
        <end position="233"/>
    </location>
</feature>
<evidence type="ECO:0000259" key="3">
    <source>
        <dbReference type="Pfam" id="PF13399"/>
    </source>
</evidence>
<keyword evidence="2" id="KW-0812">Transmembrane</keyword>
<reference evidence="5" key="1">
    <citation type="journal article" date="2019" name="Int. J. Syst. Evol. Microbiol.">
        <title>The Global Catalogue of Microorganisms (GCM) 10K type strain sequencing project: providing services to taxonomists for standard genome sequencing and annotation.</title>
        <authorList>
            <consortium name="The Broad Institute Genomics Platform"/>
            <consortium name="The Broad Institute Genome Sequencing Center for Infectious Disease"/>
            <person name="Wu L."/>
            <person name="Ma J."/>
        </authorList>
    </citation>
    <scope>NUCLEOTIDE SEQUENCE [LARGE SCALE GENOMIC DNA]</scope>
    <source>
        <strain evidence="5">JCM 18055</strain>
    </source>
</reference>
<evidence type="ECO:0000313" key="4">
    <source>
        <dbReference type="EMBL" id="GAA4708495.1"/>
    </source>
</evidence>
<dbReference type="Proteomes" id="UP001500325">
    <property type="component" value="Unassembled WGS sequence"/>
</dbReference>
<dbReference type="EMBL" id="BAABIC010000026">
    <property type="protein sequence ID" value="GAA4708495.1"/>
    <property type="molecule type" value="Genomic_DNA"/>
</dbReference>
<accession>A0ABP8XI17</accession>
<dbReference type="Pfam" id="PF13399">
    <property type="entry name" value="LytR_C"/>
    <property type="match status" value="1"/>
</dbReference>